<evidence type="ECO:0000313" key="1">
    <source>
        <dbReference type="EMBL" id="MBB4867118.1"/>
    </source>
</evidence>
<name>A0A7W7KRE8_PSENT</name>
<gene>
    <name evidence="1" type="ORF">HNP46_006026</name>
</gene>
<reference evidence="1 2" key="1">
    <citation type="submission" date="2020-08" db="EMBL/GenBank/DDBJ databases">
        <title>Functional genomics of gut bacteria from endangered species of beetles.</title>
        <authorList>
            <person name="Carlos-Shanley C."/>
        </authorList>
    </citation>
    <scope>NUCLEOTIDE SEQUENCE [LARGE SCALE GENOMIC DNA]</scope>
    <source>
        <strain evidence="1 2">S00179</strain>
    </source>
</reference>
<dbReference type="EMBL" id="JACHLI010000035">
    <property type="protein sequence ID" value="MBB4867118.1"/>
    <property type="molecule type" value="Genomic_DNA"/>
</dbReference>
<accession>A0A7W7KRE8</accession>
<protein>
    <submittedName>
        <fullName evidence="1">Uncharacterized protein</fullName>
    </submittedName>
</protein>
<evidence type="ECO:0000313" key="2">
    <source>
        <dbReference type="Proteomes" id="UP000566995"/>
    </source>
</evidence>
<organism evidence="1 2">
    <name type="scientific">Pseudomonas nitroreducens</name>
    <dbReference type="NCBI Taxonomy" id="46680"/>
    <lineage>
        <taxon>Bacteria</taxon>
        <taxon>Pseudomonadati</taxon>
        <taxon>Pseudomonadota</taxon>
        <taxon>Gammaproteobacteria</taxon>
        <taxon>Pseudomonadales</taxon>
        <taxon>Pseudomonadaceae</taxon>
        <taxon>Pseudomonas</taxon>
    </lineage>
</organism>
<sequence length="53" mass="5884">MNVDGYLFCDRCGSAIGHLWNEPAVAPALLPEPTRHICPDCLELTELNDVEDE</sequence>
<dbReference type="Proteomes" id="UP000566995">
    <property type="component" value="Unassembled WGS sequence"/>
</dbReference>
<dbReference type="RefSeq" id="WP_184596322.1">
    <property type="nucleotide sequence ID" value="NZ_JACHLI010000035.1"/>
</dbReference>
<dbReference type="AlphaFoldDB" id="A0A7W7KRE8"/>
<proteinExistence type="predicted"/>
<comment type="caution">
    <text evidence="1">The sequence shown here is derived from an EMBL/GenBank/DDBJ whole genome shotgun (WGS) entry which is preliminary data.</text>
</comment>